<accession>A0ABR6KGD8</accession>
<evidence type="ECO:0000259" key="7">
    <source>
        <dbReference type="Pfam" id="PF26306"/>
    </source>
</evidence>
<comment type="similarity">
    <text evidence="2">Belongs to the bacteroidetes fimbrillin superfamily. FimA/Mfa1 family.</text>
</comment>
<evidence type="ECO:0000256" key="5">
    <source>
        <dbReference type="SAM" id="SignalP"/>
    </source>
</evidence>
<dbReference type="RefSeq" id="WP_183668619.1">
    <property type="nucleotide sequence ID" value="NZ_BMPB01000010.1"/>
</dbReference>
<sequence>MKRNKNYIILCLSVLTLLLSSCSQEELENKPFADSGKIAIRLSLAQPGITKADTETGEDNLNENLVKTLDVFIYGEGEDACFFYQHINLASGKAVSGEYTVTLNAKQEQFNRDKTYNTYVVANYSQTVPANGLTLSELKAQAVSTLDPDKIQDSFLMDGTSAQILNDGVIMNKEITVPLKRAAAKIRVSTAYTNSFSALKSENISKKLYRYATNASVLETATPATPQLQSMSGFTDIASGAGSDKTVVYSYPNDWSQDQQNETYLIMNIPITGPDGKEYTQNYYKVPVNFRLPSDDTANPSEEQEAERDAIYKLERNHLYDITILVDKPGSETPESAKEISANYTIKDWTTKEVLVSVEGFNFLYVEQTTITLPNRTSYTTTFQSSTPDVEITDITVNGTTVTNGANGVDITCSQGVKSGDIVINSTLPGNFVAKEIEFTVKNGIGFTQKVTVTQYPALYLSSDISAETPGGSQGQNNKKMYVIGSFVADFSSLPDPDEFDEDFGSGYTHYAANPALGRSYAEYIRNNAVLGYPLRDANNETIDTEENNRRISPRVMLASQFGVTTSDSYLNSRNKCSTYVERDETTGETYSDWRMPTLAEVYLIDVLQNIKAAEVKKILEGSWYWSARASSTVQFMDPRVGGGNGFNPLRSSVRCVRDVK</sequence>
<evidence type="ECO:0000256" key="1">
    <source>
        <dbReference type="ARBA" id="ARBA00004561"/>
    </source>
</evidence>
<comment type="subcellular location">
    <subcellularLocation>
        <location evidence="1">Fimbrium</location>
    </subcellularLocation>
</comment>
<gene>
    <name evidence="8" type="ORF">GGQ57_000389</name>
</gene>
<evidence type="ECO:0000256" key="4">
    <source>
        <dbReference type="ARBA" id="ARBA00023263"/>
    </source>
</evidence>
<dbReference type="InterPro" id="IPR029141">
    <property type="entry name" value="FimA_N"/>
</dbReference>
<evidence type="ECO:0000256" key="2">
    <source>
        <dbReference type="ARBA" id="ARBA00006011"/>
    </source>
</evidence>
<dbReference type="EMBL" id="JACHOC010000001">
    <property type="protein sequence ID" value="MBB4620515.1"/>
    <property type="molecule type" value="Genomic_DNA"/>
</dbReference>
<organism evidence="8 9">
    <name type="scientific">Parabacteroides faecis</name>
    <dbReference type="NCBI Taxonomy" id="1217282"/>
    <lineage>
        <taxon>Bacteria</taxon>
        <taxon>Pseudomonadati</taxon>
        <taxon>Bacteroidota</taxon>
        <taxon>Bacteroidia</taxon>
        <taxon>Bacteroidales</taxon>
        <taxon>Tannerellaceae</taxon>
        <taxon>Parabacteroides</taxon>
    </lineage>
</organism>
<feature type="domain" description="Major fimbrium tip subunit FimD third Ig-like" evidence="7">
    <location>
        <begin position="365"/>
        <end position="458"/>
    </location>
</feature>
<keyword evidence="9" id="KW-1185">Reference proteome</keyword>
<feature type="signal peptide" evidence="5">
    <location>
        <begin position="1"/>
        <end position="25"/>
    </location>
</feature>
<evidence type="ECO:0008006" key="10">
    <source>
        <dbReference type="Google" id="ProtNLM"/>
    </source>
</evidence>
<dbReference type="Proteomes" id="UP000533637">
    <property type="component" value="Unassembled WGS sequence"/>
</dbReference>
<feature type="chain" id="PRO_5045950270" description="Major fimbrial subunit protein N-terminal domain-containing protein" evidence="5">
    <location>
        <begin position="26"/>
        <end position="661"/>
    </location>
</feature>
<keyword evidence="4" id="KW-0281">Fimbrium</keyword>
<keyword evidence="3 5" id="KW-0732">Signal</keyword>
<dbReference type="InterPro" id="IPR058822">
    <property type="entry name" value="Ig-like_FimD_3rd"/>
</dbReference>
<comment type="caution">
    <text evidence="8">The sequence shown here is derived from an EMBL/GenBank/DDBJ whole genome shotgun (WGS) entry which is preliminary data.</text>
</comment>
<name>A0ABR6KGD8_9BACT</name>
<proteinExistence type="inferred from homology"/>
<evidence type="ECO:0000313" key="8">
    <source>
        <dbReference type="EMBL" id="MBB4620515.1"/>
    </source>
</evidence>
<feature type="domain" description="Major fimbrial subunit protein N-terminal" evidence="6">
    <location>
        <begin position="47"/>
        <end position="160"/>
    </location>
</feature>
<reference evidence="8 9" key="1">
    <citation type="submission" date="2020-08" db="EMBL/GenBank/DDBJ databases">
        <title>Genomic Encyclopedia of Type Strains, Phase IV (KMG-IV): sequencing the most valuable type-strain genomes for metagenomic binning, comparative biology and taxonomic classification.</title>
        <authorList>
            <person name="Goeker M."/>
        </authorList>
    </citation>
    <scope>NUCLEOTIDE SEQUENCE [LARGE SCALE GENOMIC DNA]</scope>
    <source>
        <strain evidence="8 9">DSM 102983</strain>
    </source>
</reference>
<evidence type="ECO:0000313" key="9">
    <source>
        <dbReference type="Proteomes" id="UP000533637"/>
    </source>
</evidence>
<dbReference type="PROSITE" id="PS51257">
    <property type="entry name" value="PROKAR_LIPOPROTEIN"/>
    <property type="match status" value="1"/>
</dbReference>
<evidence type="ECO:0000256" key="3">
    <source>
        <dbReference type="ARBA" id="ARBA00022729"/>
    </source>
</evidence>
<dbReference type="Pfam" id="PF06321">
    <property type="entry name" value="P_gingi_FimA"/>
    <property type="match status" value="1"/>
</dbReference>
<evidence type="ECO:0000259" key="6">
    <source>
        <dbReference type="Pfam" id="PF06321"/>
    </source>
</evidence>
<dbReference type="Gene3D" id="2.60.40.3690">
    <property type="match status" value="1"/>
</dbReference>
<dbReference type="Pfam" id="PF26306">
    <property type="entry name" value="FimD_3rd"/>
    <property type="match status" value="1"/>
</dbReference>
<protein>
    <recommendedName>
        <fullName evidence="10">Major fimbrial subunit protein N-terminal domain-containing protein</fullName>
    </recommendedName>
</protein>